<dbReference type="InterPro" id="IPR013148">
    <property type="entry name" value="Glyco_hydro_32_N"/>
</dbReference>
<dbReference type="InterPro" id="IPR023296">
    <property type="entry name" value="Glyco_hydro_beta-prop_sf"/>
</dbReference>
<keyword evidence="6" id="KW-1185">Reference proteome</keyword>
<reference evidence="5 6" key="1">
    <citation type="submission" date="2020-05" db="EMBL/GenBank/DDBJ databases">
        <title>Identification and distribution of gene clusters putatively required for synthesis of sphingolipid metabolism inhibitors in phylogenetically diverse species of the filamentous fungus Fusarium.</title>
        <authorList>
            <person name="Kim H.-S."/>
            <person name="Busman M."/>
            <person name="Brown D.W."/>
            <person name="Divon H."/>
            <person name="Uhlig S."/>
            <person name="Proctor R.H."/>
        </authorList>
    </citation>
    <scope>NUCLEOTIDE SEQUENCE [LARGE SCALE GENOMIC DNA]</scope>
    <source>
        <strain evidence="5 6">NRRL 25311</strain>
    </source>
</reference>
<evidence type="ECO:0000256" key="1">
    <source>
        <dbReference type="ARBA" id="ARBA00009902"/>
    </source>
</evidence>
<keyword evidence="3" id="KW-0326">Glycosidase</keyword>
<dbReference type="Gene3D" id="2.115.10.20">
    <property type="entry name" value="Glycosyl hydrolase domain, family 43"/>
    <property type="match status" value="1"/>
</dbReference>
<evidence type="ECO:0000256" key="3">
    <source>
        <dbReference type="ARBA" id="ARBA00023295"/>
    </source>
</evidence>
<proteinExistence type="inferred from homology"/>
<dbReference type="PANTHER" id="PTHR43101">
    <property type="entry name" value="BETA-FRUCTOSIDASE"/>
    <property type="match status" value="1"/>
</dbReference>
<gene>
    <name evidence="5" type="ORF">FDENT_255</name>
</gene>
<organism evidence="5 6">
    <name type="scientific">Fusarium denticulatum</name>
    <dbReference type="NCBI Taxonomy" id="48507"/>
    <lineage>
        <taxon>Eukaryota</taxon>
        <taxon>Fungi</taxon>
        <taxon>Dikarya</taxon>
        <taxon>Ascomycota</taxon>
        <taxon>Pezizomycotina</taxon>
        <taxon>Sordariomycetes</taxon>
        <taxon>Hypocreomycetidae</taxon>
        <taxon>Hypocreales</taxon>
        <taxon>Nectriaceae</taxon>
        <taxon>Fusarium</taxon>
        <taxon>Fusarium fujikuroi species complex</taxon>
    </lineage>
</organism>
<dbReference type="PANTHER" id="PTHR43101:SF1">
    <property type="entry name" value="BETA-FRUCTOSIDASE"/>
    <property type="match status" value="1"/>
</dbReference>
<dbReference type="AlphaFoldDB" id="A0A8H5XKQ7"/>
<dbReference type="EMBL" id="JAAOAK010000006">
    <property type="protein sequence ID" value="KAF5695630.1"/>
    <property type="molecule type" value="Genomic_DNA"/>
</dbReference>
<dbReference type="GO" id="GO:0016798">
    <property type="term" value="F:hydrolase activity, acting on glycosyl bonds"/>
    <property type="evidence" value="ECO:0007669"/>
    <property type="project" value="UniProtKB-KW"/>
</dbReference>
<protein>
    <submittedName>
        <fullName evidence="5">Sucrose-6-phosphate hydrolase</fullName>
    </submittedName>
</protein>
<evidence type="ECO:0000256" key="2">
    <source>
        <dbReference type="ARBA" id="ARBA00022801"/>
    </source>
</evidence>
<dbReference type="SUPFAM" id="SSF75005">
    <property type="entry name" value="Arabinanase/levansucrase/invertase"/>
    <property type="match status" value="1"/>
</dbReference>
<keyword evidence="2 5" id="KW-0378">Hydrolase</keyword>
<evidence type="ECO:0000259" key="4">
    <source>
        <dbReference type="Pfam" id="PF00251"/>
    </source>
</evidence>
<sequence>MLVLQASCEEVPATPRSGKHYSIRAASKDNVPLQGQKVHVLVHDSSAKEGWGHINVDDIRVGCDALDMEEASLSTSSDRQTKPLRAHPLAPRWINDPASLAEFHGTHHLFSQYYLETPLWGSMLWAHAMSTDAVHWLEQPVALYPAKVTNSSDDSGRFTGSPLVDKKQDELRLVLTDYINLAYHSDAVQESVITATIKDGSKFNLAKEPLIAGPPKGEDALFRDPKVFHDPTDNKWKVAIGATKEDYGQVQLYESGDLVNWTYAGVLHVGDGKRKALEVP</sequence>
<name>A0A8H5XKQ7_9HYPO</name>
<evidence type="ECO:0000313" key="6">
    <source>
        <dbReference type="Proteomes" id="UP000562682"/>
    </source>
</evidence>
<feature type="domain" description="Glycosyl hydrolase family 32 N-terminal" evidence="4">
    <location>
        <begin position="92"/>
        <end position="278"/>
    </location>
</feature>
<comment type="caution">
    <text evidence="5">The sequence shown here is derived from an EMBL/GenBank/DDBJ whole genome shotgun (WGS) entry which is preliminary data.</text>
</comment>
<dbReference type="Proteomes" id="UP000562682">
    <property type="component" value="Unassembled WGS sequence"/>
</dbReference>
<comment type="similarity">
    <text evidence="1">Belongs to the glycosyl hydrolase 32 family.</text>
</comment>
<dbReference type="InterPro" id="IPR051214">
    <property type="entry name" value="GH32_Enzymes"/>
</dbReference>
<dbReference type="Pfam" id="PF00251">
    <property type="entry name" value="Glyco_hydro_32N"/>
    <property type="match status" value="1"/>
</dbReference>
<evidence type="ECO:0000313" key="5">
    <source>
        <dbReference type="EMBL" id="KAF5695630.1"/>
    </source>
</evidence>
<accession>A0A8H5XKQ7</accession>